<dbReference type="PANTHER" id="PTHR43414">
    <property type="entry name" value="MULTIDRUG RESISTANCE PROTEIN MDTG"/>
    <property type="match status" value="1"/>
</dbReference>
<dbReference type="RefSeq" id="WP_122910726.1">
    <property type="nucleotide sequence ID" value="NZ_CBCSBE010000034.1"/>
</dbReference>
<feature type="transmembrane region" description="Helical" evidence="7">
    <location>
        <begin position="166"/>
        <end position="185"/>
    </location>
</feature>
<proteinExistence type="predicted"/>
<organism evidence="9 10">
    <name type="scientific">Brevibacillus invocatus</name>
    <dbReference type="NCBI Taxonomy" id="173959"/>
    <lineage>
        <taxon>Bacteria</taxon>
        <taxon>Bacillati</taxon>
        <taxon>Bacillota</taxon>
        <taxon>Bacilli</taxon>
        <taxon>Bacillales</taxon>
        <taxon>Paenibacillaceae</taxon>
        <taxon>Brevibacillus</taxon>
    </lineage>
</organism>
<evidence type="ECO:0000256" key="3">
    <source>
        <dbReference type="ARBA" id="ARBA00022475"/>
    </source>
</evidence>
<dbReference type="InterPro" id="IPR036259">
    <property type="entry name" value="MFS_trans_sf"/>
</dbReference>
<evidence type="ECO:0000256" key="1">
    <source>
        <dbReference type="ARBA" id="ARBA00004651"/>
    </source>
</evidence>
<keyword evidence="2" id="KW-0813">Transport</keyword>
<comment type="caution">
    <text evidence="9">The sequence shown here is derived from an EMBL/GenBank/DDBJ whole genome shotgun (WGS) entry which is preliminary data.</text>
</comment>
<evidence type="ECO:0000259" key="8">
    <source>
        <dbReference type="PROSITE" id="PS50850"/>
    </source>
</evidence>
<dbReference type="AlphaFoldDB" id="A0A3M8BYV7"/>
<dbReference type="PROSITE" id="PS50850">
    <property type="entry name" value="MFS"/>
    <property type="match status" value="1"/>
</dbReference>
<evidence type="ECO:0000256" key="4">
    <source>
        <dbReference type="ARBA" id="ARBA00022692"/>
    </source>
</evidence>
<dbReference type="SUPFAM" id="SSF103473">
    <property type="entry name" value="MFS general substrate transporter"/>
    <property type="match status" value="1"/>
</dbReference>
<sequence>MEEWKRNLIILFVGQFLVNASMSTVTPFLPLYLQQLGMKDPEEVRLWTSLIFGANLLTAFLFSPVWGKLADRYGCKIMLIRSGFSMALIITLMGFATDHLHLLLLRLLNGMLAGFIPAAIALAATNTPKEKTGYALGILHSGAVAGTICGPLLGGWMADVFGMSAVFSYTGLSIFLATLIVIFGVKEHFEKREGQVKTSLIEDFRIIISKKPIPALYFSGFMIRFAMVGTLPLIPLYVQELAPSHQNLAFLAGLTTATLGIANMISAPKLGKLGDRLGSHYILIFTVAGAILFSIPQAFVQHLWQFIALRFCTGLCLGGMTPSLNVLLRHHAPEGMESRTYSYSNSALFLGGMSGSIVMGVTASAFGLPMIFLGSAFLLFLNHVWMRWTILPQIQDQQKGKTA</sequence>
<dbReference type="EMBL" id="RHHR01000043">
    <property type="protein sequence ID" value="RNB68606.1"/>
    <property type="molecule type" value="Genomic_DNA"/>
</dbReference>
<dbReference type="PANTHER" id="PTHR43414:SF6">
    <property type="entry name" value="MULTIDRUG RESISTANCE PROTEIN MDTG"/>
    <property type="match status" value="1"/>
</dbReference>
<keyword evidence="3" id="KW-1003">Cell membrane</keyword>
<reference evidence="9 10" key="1">
    <citation type="submission" date="2018-10" db="EMBL/GenBank/DDBJ databases">
        <title>Phylogenomics of Brevibacillus.</title>
        <authorList>
            <person name="Dunlap C."/>
        </authorList>
    </citation>
    <scope>NUCLEOTIDE SEQUENCE [LARGE SCALE GENOMIC DNA]</scope>
    <source>
        <strain evidence="9 10">JCM 12215</strain>
    </source>
</reference>
<dbReference type="PRINTS" id="PR01035">
    <property type="entry name" value="TCRTETA"/>
</dbReference>
<dbReference type="InterPro" id="IPR011701">
    <property type="entry name" value="MFS"/>
</dbReference>
<feature type="transmembrane region" description="Helical" evidence="7">
    <location>
        <begin position="365"/>
        <end position="385"/>
    </location>
</feature>
<dbReference type="OrthoDB" id="65739at2"/>
<dbReference type="Gene3D" id="1.20.1250.20">
    <property type="entry name" value="MFS general substrate transporter like domains"/>
    <property type="match status" value="2"/>
</dbReference>
<dbReference type="GO" id="GO:0022857">
    <property type="term" value="F:transmembrane transporter activity"/>
    <property type="evidence" value="ECO:0007669"/>
    <property type="project" value="InterPro"/>
</dbReference>
<dbReference type="Proteomes" id="UP000282028">
    <property type="component" value="Unassembled WGS sequence"/>
</dbReference>
<keyword evidence="4 7" id="KW-0812">Transmembrane</keyword>
<feature type="transmembrane region" description="Helical" evidence="7">
    <location>
        <begin position="277"/>
        <end position="295"/>
    </location>
</feature>
<feature type="transmembrane region" description="Helical" evidence="7">
    <location>
        <begin position="103"/>
        <end position="122"/>
    </location>
</feature>
<dbReference type="InterPro" id="IPR020846">
    <property type="entry name" value="MFS_dom"/>
</dbReference>
<feature type="domain" description="Major facilitator superfamily (MFS) profile" evidence="8">
    <location>
        <begin position="7"/>
        <end position="394"/>
    </location>
</feature>
<feature type="transmembrane region" description="Helical" evidence="7">
    <location>
        <begin position="134"/>
        <end position="154"/>
    </location>
</feature>
<name>A0A3M8BYV7_9BACL</name>
<dbReference type="InterPro" id="IPR001958">
    <property type="entry name" value="Tet-R_TetA/multi-R_MdtG-like"/>
</dbReference>
<accession>A0A3M8BYV7</accession>
<feature type="transmembrane region" description="Helical" evidence="7">
    <location>
        <begin position="307"/>
        <end position="328"/>
    </location>
</feature>
<comment type="subcellular location">
    <subcellularLocation>
        <location evidence="1">Cell membrane</location>
        <topology evidence="1">Multi-pass membrane protein</topology>
    </subcellularLocation>
</comment>
<keyword evidence="5 7" id="KW-1133">Transmembrane helix</keyword>
<evidence type="ECO:0000313" key="9">
    <source>
        <dbReference type="EMBL" id="RNB68606.1"/>
    </source>
</evidence>
<feature type="transmembrane region" description="Helical" evidence="7">
    <location>
        <begin position="248"/>
        <end position="265"/>
    </location>
</feature>
<dbReference type="Pfam" id="PF07690">
    <property type="entry name" value="MFS_1"/>
    <property type="match status" value="1"/>
</dbReference>
<evidence type="ECO:0000256" key="2">
    <source>
        <dbReference type="ARBA" id="ARBA00022448"/>
    </source>
</evidence>
<evidence type="ECO:0000256" key="7">
    <source>
        <dbReference type="SAM" id="Phobius"/>
    </source>
</evidence>
<gene>
    <name evidence="9" type="ORF">EDM52_20060</name>
</gene>
<feature type="transmembrane region" description="Helical" evidence="7">
    <location>
        <begin position="47"/>
        <end position="66"/>
    </location>
</feature>
<keyword evidence="10" id="KW-1185">Reference proteome</keyword>
<feature type="transmembrane region" description="Helical" evidence="7">
    <location>
        <begin position="215"/>
        <end position="236"/>
    </location>
</feature>
<feature type="transmembrane region" description="Helical" evidence="7">
    <location>
        <begin position="78"/>
        <end position="97"/>
    </location>
</feature>
<dbReference type="GO" id="GO:0005886">
    <property type="term" value="C:plasma membrane"/>
    <property type="evidence" value="ECO:0007669"/>
    <property type="project" value="UniProtKB-SubCell"/>
</dbReference>
<keyword evidence="6 7" id="KW-0472">Membrane</keyword>
<evidence type="ECO:0000256" key="5">
    <source>
        <dbReference type="ARBA" id="ARBA00022989"/>
    </source>
</evidence>
<feature type="transmembrane region" description="Helical" evidence="7">
    <location>
        <begin position="340"/>
        <end position="359"/>
    </location>
</feature>
<evidence type="ECO:0000313" key="10">
    <source>
        <dbReference type="Proteomes" id="UP000282028"/>
    </source>
</evidence>
<protein>
    <submittedName>
        <fullName evidence="9">MFS transporter</fullName>
    </submittedName>
</protein>
<evidence type="ECO:0000256" key="6">
    <source>
        <dbReference type="ARBA" id="ARBA00023136"/>
    </source>
</evidence>